<evidence type="ECO:0000313" key="3">
    <source>
        <dbReference type="Proteomes" id="UP000011021"/>
    </source>
</evidence>
<keyword evidence="3" id="KW-1185">Reference proteome</keyword>
<dbReference type="Proteomes" id="UP000011021">
    <property type="component" value="Unassembled WGS sequence"/>
</dbReference>
<dbReference type="HOGENOM" id="CLU_301060_0_0_4"/>
<feature type="region of interest" description="Disordered" evidence="1">
    <location>
        <begin position="42"/>
        <end position="62"/>
    </location>
</feature>
<name>E7S144_9BURK</name>
<dbReference type="Gene3D" id="2.60.40.2700">
    <property type="match status" value="1"/>
</dbReference>
<reference evidence="2 3" key="1">
    <citation type="submission" date="2010-12" db="EMBL/GenBank/DDBJ databases">
        <authorList>
            <person name="Muzny D."/>
            <person name="Qin X."/>
            <person name="Deng J."/>
            <person name="Jiang H."/>
            <person name="Liu Y."/>
            <person name="Qu J."/>
            <person name="Song X.-Z."/>
            <person name="Zhang L."/>
            <person name="Thornton R."/>
            <person name="Coyle M."/>
            <person name="Francisco L."/>
            <person name="Jackson L."/>
            <person name="Javaid M."/>
            <person name="Korchina V."/>
            <person name="Kovar C."/>
            <person name="Mata R."/>
            <person name="Mathew T."/>
            <person name="Ngo R."/>
            <person name="Nguyen L."/>
            <person name="Nguyen N."/>
            <person name="Okwuonu G."/>
            <person name="Ongeri F."/>
            <person name="Pham C."/>
            <person name="Simmons D."/>
            <person name="Wilczek-Boney K."/>
            <person name="Hale W."/>
            <person name="Jakkamsetti A."/>
            <person name="Pham P."/>
            <person name="Ruth R."/>
            <person name="San Lucas F."/>
            <person name="Warren J."/>
            <person name="Zhang J."/>
            <person name="Zhao Z."/>
            <person name="Zhou C."/>
            <person name="Zhu D."/>
            <person name="Lee S."/>
            <person name="Bess C."/>
            <person name="Blankenburg K."/>
            <person name="Forbes L."/>
            <person name="Fu Q."/>
            <person name="Gubbala S."/>
            <person name="Hirani K."/>
            <person name="Jayaseelan J.C."/>
            <person name="Lara F."/>
            <person name="Munidasa M."/>
            <person name="Palculict T."/>
            <person name="Patil S."/>
            <person name="Pu L.-L."/>
            <person name="Saada N."/>
            <person name="Tang L."/>
            <person name="Weissenberger G."/>
            <person name="Zhu Y."/>
            <person name="Hemphill L."/>
            <person name="Shang Y."/>
            <person name="Youmans B."/>
            <person name="Ayvaz T."/>
            <person name="Ross M."/>
            <person name="Santibanez J."/>
            <person name="Aqrawi P."/>
            <person name="Gross S."/>
            <person name="Joshi V."/>
            <person name="Fowler G."/>
            <person name="Nazareth L."/>
            <person name="Reid J."/>
            <person name="Worley K."/>
            <person name="Petrosino J."/>
            <person name="Highlander S."/>
            <person name="Gibbs R."/>
        </authorList>
    </citation>
    <scope>NUCLEOTIDE SEQUENCE [LARGE SCALE GENOMIC DNA]</scope>
    <source>
        <strain evidence="2 3">ATCC 51599</strain>
    </source>
</reference>
<evidence type="ECO:0000256" key="1">
    <source>
        <dbReference type="SAM" id="MobiDB-lite"/>
    </source>
</evidence>
<proteinExistence type="predicted"/>
<dbReference type="PANTHER" id="PTHR48125">
    <property type="entry name" value="LP07818P1"/>
    <property type="match status" value="1"/>
</dbReference>
<protein>
    <submittedName>
        <fullName evidence="2">Uncharacterized protein</fullName>
    </submittedName>
</protein>
<dbReference type="EMBL" id="AEQP01000024">
    <property type="protein sequence ID" value="EFV93700.1"/>
    <property type="molecule type" value="Genomic_DNA"/>
</dbReference>
<sequence length="993" mass="105149">MKKQFQIPPAEDLPLLNGMLSSQPRTLAALFLSAGLLAACGGSGGEGQQSGAPTSSSQQEESLAGAFFDAANEPAAGVGQPAEGHVPQFHADKVAKAVKATATQPAILKAPSFGPAGETIRVGKAVTRVMGQYRNGEPVEGQRLYVGGKEVANGQQAAYTPTAADIGKQLIYRERVVNPRTREEIWAESAPVTVVSSTAPVARKAPTFGPAGRTIRVGEPVTRVTGEYDGGEAFEGFRLRNGKPVENGQQAAYTPVAADIGQVLVYGERVRNPRTGEVITVYSAEVTVVAAGAQAAKPVVTAPRPAPAAEQPAPATATATATAPTMTVAPRFAPADQPLMVGVPVTRVSGTYQNGVAFEGFRLRNGVEISNGYAASYTPVEADVGQKIIYGERVHNPRTGEVKTFYSAEVTVVDAASPAQVTAPRISGNAQVKAGERLNAVAGSYRNGQTASRQWLRDGQPISGATQMSYSTVSADAGKKVSYSEVVRNPSNGKSATFHSTPVTVVAANSLEVTTQPSLTTGTRDAVVGQTLERKLGAYQNGYIMNAIWRVNGQDKGWGPEYTPSREDIGKSIVYTEEVRGSDGTVKEFTAPAVRVVASAGAPATAPQQPTQAAKPGYPTASTMPTISIGTANAVVGQRLVRTMGSYTNGYVTNAIWKVNGEDKGWGPEYVPTSADVGKSIVYTEEVLGRSGDIVNFTAPAVKVVASASAARPAPAPVSAPAPVAQQNRGGTVNSVQEIINDMKLYNEGELAGVDKGNGWASGPGYVIMGNIPRGTNTPSYWRPANTHFKSSATWNAVIPWLVVFDGVGNGATNTRVQMRNIKLYMKRKSTNRWEVIINQPISGEDYPKSLQGDQTTRADIRYEADGSRSLKPNGRNRVFHGWGSPINFDAWDLKALVTTVQARLVVDNPARPDDRSRAKFLIHVGADYYPETSTRVAATAPAYYFPGVGVSRAKYVRNEWRAFNFSTIDAGKPEPGGSISTQELINNPPPLE</sequence>
<dbReference type="AlphaFoldDB" id="E7S144"/>
<dbReference type="RefSeq" id="WP_005675073.1">
    <property type="nucleotide sequence ID" value="NZ_CP146288.1"/>
</dbReference>
<accession>E7S144</accession>
<organism evidence="2 3">
    <name type="scientific">Lautropia mirabilis ATCC 51599</name>
    <dbReference type="NCBI Taxonomy" id="887898"/>
    <lineage>
        <taxon>Bacteria</taxon>
        <taxon>Pseudomonadati</taxon>
        <taxon>Pseudomonadota</taxon>
        <taxon>Betaproteobacteria</taxon>
        <taxon>Burkholderiales</taxon>
        <taxon>Burkholderiaceae</taxon>
        <taxon>Lautropia</taxon>
    </lineage>
</organism>
<feature type="region of interest" description="Disordered" evidence="1">
    <location>
        <begin position="972"/>
        <end position="993"/>
    </location>
</feature>
<dbReference type="PANTHER" id="PTHR48125:SF10">
    <property type="entry name" value="OS12G0136300 PROTEIN"/>
    <property type="match status" value="1"/>
</dbReference>
<evidence type="ECO:0000313" key="2">
    <source>
        <dbReference type="EMBL" id="EFV93700.1"/>
    </source>
</evidence>
<dbReference type="STRING" id="887898.HMPREF0551_2596"/>
<comment type="caution">
    <text evidence="2">The sequence shown here is derived from an EMBL/GenBank/DDBJ whole genome shotgun (WGS) entry which is preliminary data.</text>
</comment>
<dbReference type="eggNOG" id="COG3391">
    <property type="taxonomic scope" value="Bacteria"/>
</dbReference>
<gene>
    <name evidence="2" type="ORF">HMPREF0551_2596</name>
</gene>